<comment type="caution">
    <text evidence="1">The sequence shown here is derived from an EMBL/GenBank/DDBJ whole genome shotgun (WGS) entry which is preliminary data.</text>
</comment>
<organism evidence="1 2">
    <name type="scientific">Leeia aquatica</name>
    <dbReference type="NCBI Taxonomy" id="2725557"/>
    <lineage>
        <taxon>Bacteria</taxon>
        <taxon>Pseudomonadati</taxon>
        <taxon>Pseudomonadota</taxon>
        <taxon>Betaproteobacteria</taxon>
        <taxon>Neisseriales</taxon>
        <taxon>Leeiaceae</taxon>
        <taxon>Leeia</taxon>
    </lineage>
</organism>
<protein>
    <submittedName>
        <fullName evidence="1">Uncharacterized protein</fullName>
    </submittedName>
</protein>
<dbReference type="EMBL" id="JABAIM010000003">
    <property type="protein sequence ID" value="NLR76189.1"/>
    <property type="molecule type" value="Genomic_DNA"/>
</dbReference>
<dbReference type="RefSeq" id="WP_168877857.1">
    <property type="nucleotide sequence ID" value="NZ_JABAIM010000003.1"/>
</dbReference>
<proteinExistence type="predicted"/>
<gene>
    <name evidence="1" type="ORF">HF682_13575</name>
</gene>
<name>A0A847SG33_9NEIS</name>
<dbReference type="AlphaFoldDB" id="A0A847SG33"/>
<evidence type="ECO:0000313" key="1">
    <source>
        <dbReference type="EMBL" id="NLR76189.1"/>
    </source>
</evidence>
<keyword evidence="2" id="KW-1185">Reference proteome</keyword>
<evidence type="ECO:0000313" key="2">
    <source>
        <dbReference type="Proteomes" id="UP000587991"/>
    </source>
</evidence>
<sequence length="65" mass="7222">MQQHSQHLQELSMEEIAHVNGGLQDPGKQWLFLTPSSIKLDAGGGLFGSYNWDNGSWSVGVRFSF</sequence>
<dbReference type="Proteomes" id="UP000587991">
    <property type="component" value="Unassembled WGS sequence"/>
</dbReference>
<reference evidence="1 2" key="1">
    <citation type="submission" date="2020-04" db="EMBL/GenBank/DDBJ databases">
        <title>Draft genome of Leeia sp. IMCC25680.</title>
        <authorList>
            <person name="Song J."/>
            <person name="Cho J.-C."/>
        </authorList>
    </citation>
    <scope>NUCLEOTIDE SEQUENCE [LARGE SCALE GENOMIC DNA]</scope>
    <source>
        <strain evidence="1 2">IMCC25680</strain>
    </source>
</reference>
<accession>A0A847SG33</accession>